<comment type="subcellular location">
    <subcellularLocation>
        <location evidence="1">Secreted</location>
    </subcellularLocation>
</comment>
<dbReference type="EMBL" id="CH940650">
    <property type="protein sequence ID" value="EDW67161.1"/>
    <property type="molecule type" value="Genomic_DNA"/>
</dbReference>
<comment type="similarity">
    <text evidence="2">Belongs to the PBP/GOBP family.</text>
</comment>
<accession>B4LZM2</accession>
<evidence type="ECO:0000256" key="3">
    <source>
        <dbReference type="ARBA" id="ARBA00022525"/>
    </source>
</evidence>
<keyword evidence="4" id="KW-0732">Signal</keyword>
<feature type="signal peptide" evidence="4">
    <location>
        <begin position="1"/>
        <end position="23"/>
    </location>
</feature>
<dbReference type="HOGENOM" id="CLU_1534148_0_0_1"/>
<organism evidence="5 6">
    <name type="scientific">Drosophila virilis</name>
    <name type="common">Fruit fly</name>
    <dbReference type="NCBI Taxonomy" id="7244"/>
    <lineage>
        <taxon>Eukaryota</taxon>
        <taxon>Metazoa</taxon>
        <taxon>Ecdysozoa</taxon>
        <taxon>Arthropoda</taxon>
        <taxon>Hexapoda</taxon>
        <taxon>Insecta</taxon>
        <taxon>Pterygota</taxon>
        <taxon>Neoptera</taxon>
        <taxon>Endopterygota</taxon>
        <taxon>Diptera</taxon>
        <taxon>Brachycera</taxon>
        <taxon>Muscomorpha</taxon>
        <taxon>Ephydroidea</taxon>
        <taxon>Drosophilidae</taxon>
        <taxon>Drosophila</taxon>
    </lineage>
</organism>
<keyword evidence="6" id="KW-1185">Reference proteome</keyword>
<evidence type="ECO:0000256" key="1">
    <source>
        <dbReference type="ARBA" id="ARBA00004613"/>
    </source>
</evidence>
<dbReference type="PhylomeDB" id="B4LZM2"/>
<protein>
    <submittedName>
        <fullName evidence="5">Odorant-binding protein 85a</fullName>
    </submittedName>
</protein>
<reference evidence="5 6" key="1">
    <citation type="journal article" date="2007" name="Nature">
        <title>Evolution of genes and genomes on the Drosophila phylogeny.</title>
        <authorList>
            <consortium name="Drosophila 12 Genomes Consortium"/>
            <person name="Clark A.G."/>
            <person name="Eisen M.B."/>
            <person name="Smith D.R."/>
            <person name="Bergman C.M."/>
            <person name="Oliver B."/>
            <person name="Markow T.A."/>
            <person name="Kaufman T.C."/>
            <person name="Kellis M."/>
            <person name="Gelbart W."/>
            <person name="Iyer V.N."/>
            <person name="Pollard D.A."/>
            <person name="Sackton T.B."/>
            <person name="Larracuente A.M."/>
            <person name="Singh N.D."/>
            <person name="Abad J.P."/>
            <person name="Abt D.N."/>
            <person name="Adryan B."/>
            <person name="Aguade M."/>
            <person name="Akashi H."/>
            <person name="Anderson W.W."/>
            <person name="Aquadro C.F."/>
            <person name="Ardell D.H."/>
            <person name="Arguello R."/>
            <person name="Artieri C.G."/>
            <person name="Barbash D.A."/>
            <person name="Barker D."/>
            <person name="Barsanti P."/>
            <person name="Batterham P."/>
            <person name="Batzoglou S."/>
            <person name="Begun D."/>
            <person name="Bhutkar A."/>
            <person name="Blanco E."/>
            <person name="Bosak S.A."/>
            <person name="Bradley R.K."/>
            <person name="Brand A.D."/>
            <person name="Brent M.R."/>
            <person name="Brooks A.N."/>
            <person name="Brown R.H."/>
            <person name="Butlin R.K."/>
            <person name="Caggese C."/>
            <person name="Calvi B.R."/>
            <person name="Bernardo de Carvalho A."/>
            <person name="Caspi A."/>
            <person name="Castrezana S."/>
            <person name="Celniker S.E."/>
            <person name="Chang J.L."/>
            <person name="Chapple C."/>
            <person name="Chatterji S."/>
            <person name="Chinwalla A."/>
            <person name="Civetta A."/>
            <person name="Clifton S.W."/>
            <person name="Comeron J.M."/>
            <person name="Costello J.C."/>
            <person name="Coyne J.A."/>
            <person name="Daub J."/>
            <person name="David R.G."/>
            <person name="Delcher A.L."/>
            <person name="Delehaunty K."/>
            <person name="Do C.B."/>
            <person name="Ebling H."/>
            <person name="Edwards K."/>
            <person name="Eickbush T."/>
            <person name="Evans J.D."/>
            <person name="Filipski A."/>
            <person name="Findeiss S."/>
            <person name="Freyhult E."/>
            <person name="Fulton L."/>
            <person name="Fulton R."/>
            <person name="Garcia A.C."/>
            <person name="Gardiner A."/>
            <person name="Garfield D.A."/>
            <person name="Garvin B.E."/>
            <person name="Gibson G."/>
            <person name="Gilbert D."/>
            <person name="Gnerre S."/>
            <person name="Godfrey J."/>
            <person name="Good R."/>
            <person name="Gotea V."/>
            <person name="Gravely B."/>
            <person name="Greenberg A.J."/>
            <person name="Griffiths-Jones S."/>
            <person name="Gross S."/>
            <person name="Guigo R."/>
            <person name="Gustafson E.A."/>
            <person name="Haerty W."/>
            <person name="Hahn M.W."/>
            <person name="Halligan D.L."/>
            <person name="Halpern A.L."/>
            <person name="Halter G.M."/>
            <person name="Han M.V."/>
            <person name="Heger A."/>
            <person name="Hillier L."/>
            <person name="Hinrichs A.S."/>
            <person name="Holmes I."/>
            <person name="Hoskins R.A."/>
            <person name="Hubisz M.J."/>
            <person name="Hultmark D."/>
            <person name="Huntley M.A."/>
            <person name="Jaffe D.B."/>
            <person name="Jagadeeshan S."/>
            <person name="Jeck W.R."/>
            <person name="Johnson J."/>
            <person name="Jones C.D."/>
            <person name="Jordan W.C."/>
            <person name="Karpen G.H."/>
            <person name="Kataoka E."/>
            <person name="Keightley P.D."/>
            <person name="Kheradpour P."/>
            <person name="Kirkness E.F."/>
            <person name="Koerich L.B."/>
            <person name="Kristiansen K."/>
            <person name="Kudrna D."/>
            <person name="Kulathinal R.J."/>
            <person name="Kumar S."/>
            <person name="Kwok R."/>
            <person name="Lander E."/>
            <person name="Langley C.H."/>
            <person name="Lapoint R."/>
            <person name="Lazzaro B.P."/>
            <person name="Lee S.J."/>
            <person name="Levesque L."/>
            <person name="Li R."/>
            <person name="Lin C.F."/>
            <person name="Lin M.F."/>
            <person name="Lindblad-Toh K."/>
            <person name="Llopart A."/>
            <person name="Long M."/>
            <person name="Low L."/>
            <person name="Lozovsky E."/>
            <person name="Lu J."/>
            <person name="Luo M."/>
            <person name="Machado C.A."/>
            <person name="Makalowski W."/>
            <person name="Marzo M."/>
            <person name="Matsuda M."/>
            <person name="Matzkin L."/>
            <person name="McAllister B."/>
            <person name="McBride C.S."/>
            <person name="McKernan B."/>
            <person name="McKernan K."/>
            <person name="Mendez-Lago M."/>
            <person name="Minx P."/>
            <person name="Mollenhauer M.U."/>
            <person name="Montooth K."/>
            <person name="Mount S.M."/>
            <person name="Mu X."/>
            <person name="Myers E."/>
            <person name="Negre B."/>
            <person name="Newfeld S."/>
            <person name="Nielsen R."/>
            <person name="Noor M.A."/>
            <person name="O'Grady P."/>
            <person name="Pachter L."/>
            <person name="Papaceit M."/>
            <person name="Parisi M.J."/>
            <person name="Parisi M."/>
            <person name="Parts L."/>
            <person name="Pedersen J.S."/>
            <person name="Pesole G."/>
            <person name="Phillippy A.M."/>
            <person name="Ponting C.P."/>
            <person name="Pop M."/>
            <person name="Porcelli D."/>
            <person name="Powell J.R."/>
            <person name="Prohaska S."/>
            <person name="Pruitt K."/>
            <person name="Puig M."/>
            <person name="Quesneville H."/>
            <person name="Ram K.R."/>
            <person name="Rand D."/>
            <person name="Rasmussen M.D."/>
            <person name="Reed L.K."/>
            <person name="Reenan R."/>
            <person name="Reily A."/>
            <person name="Remington K.A."/>
            <person name="Rieger T.T."/>
            <person name="Ritchie M.G."/>
            <person name="Robin C."/>
            <person name="Rogers Y.H."/>
            <person name="Rohde C."/>
            <person name="Rozas J."/>
            <person name="Rubenfield M.J."/>
            <person name="Ruiz A."/>
            <person name="Russo S."/>
            <person name="Salzberg S.L."/>
            <person name="Sanchez-Gracia A."/>
            <person name="Saranga D.J."/>
            <person name="Sato H."/>
            <person name="Schaeffer S.W."/>
            <person name="Schatz M.C."/>
            <person name="Schlenke T."/>
            <person name="Schwartz R."/>
            <person name="Segarra C."/>
            <person name="Singh R.S."/>
            <person name="Sirot L."/>
            <person name="Sirota M."/>
            <person name="Sisneros N.B."/>
            <person name="Smith C.D."/>
            <person name="Smith T.F."/>
            <person name="Spieth J."/>
            <person name="Stage D.E."/>
            <person name="Stark A."/>
            <person name="Stephan W."/>
            <person name="Strausberg R.L."/>
            <person name="Strempel S."/>
            <person name="Sturgill D."/>
            <person name="Sutton G."/>
            <person name="Sutton G.G."/>
            <person name="Tao W."/>
            <person name="Teichmann S."/>
            <person name="Tobari Y.N."/>
            <person name="Tomimura Y."/>
            <person name="Tsolas J.M."/>
            <person name="Valente V.L."/>
            <person name="Venter E."/>
            <person name="Venter J.C."/>
            <person name="Vicario S."/>
            <person name="Vieira F.G."/>
            <person name="Vilella A.J."/>
            <person name="Villasante A."/>
            <person name="Walenz B."/>
            <person name="Wang J."/>
            <person name="Wasserman M."/>
            <person name="Watts T."/>
            <person name="Wilson D."/>
            <person name="Wilson R.K."/>
            <person name="Wing R.A."/>
            <person name="Wolfner M.F."/>
            <person name="Wong A."/>
            <person name="Wong G.K."/>
            <person name="Wu C.I."/>
            <person name="Wu G."/>
            <person name="Yamamoto D."/>
            <person name="Yang H.P."/>
            <person name="Yang S.P."/>
            <person name="Yorke J.A."/>
            <person name="Yoshida K."/>
            <person name="Zdobnov E."/>
            <person name="Zhang P."/>
            <person name="Zhang Y."/>
            <person name="Zimin A.V."/>
            <person name="Baldwin J."/>
            <person name="Abdouelleil A."/>
            <person name="Abdulkadir J."/>
            <person name="Abebe A."/>
            <person name="Abera B."/>
            <person name="Abreu J."/>
            <person name="Acer S.C."/>
            <person name="Aftuck L."/>
            <person name="Alexander A."/>
            <person name="An P."/>
            <person name="Anderson E."/>
            <person name="Anderson S."/>
            <person name="Arachi H."/>
            <person name="Azer M."/>
            <person name="Bachantsang P."/>
            <person name="Barry A."/>
            <person name="Bayul T."/>
            <person name="Berlin A."/>
            <person name="Bessette D."/>
            <person name="Bloom T."/>
            <person name="Blye J."/>
            <person name="Boguslavskiy L."/>
            <person name="Bonnet C."/>
            <person name="Boukhgalter B."/>
            <person name="Bourzgui I."/>
            <person name="Brown A."/>
            <person name="Cahill P."/>
            <person name="Channer S."/>
            <person name="Cheshatsang Y."/>
            <person name="Chuda L."/>
            <person name="Citroen M."/>
            <person name="Collymore A."/>
            <person name="Cooke P."/>
            <person name="Costello M."/>
            <person name="D'Aco K."/>
            <person name="Daza R."/>
            <person name="De Haan G."/>
            <person name="DeGray S."/>
            <person name="DeMaso C."/>
            <person name="Dhargay N."/>
            <person name="Dooley K."/>
            <person name="Dooley E."/>
            <person name="Doricent M."/>
            <person name="Dorje P."/>
            <person name="Dorjee K."/>
            <person name="Dupes A."/>
            <person name="Elong R."/>
            <person name="Falk J."/>
            <person name="Farina A."/>
            <person name="Faro S."/>
            <person name="Ferguson D."/>
            <person name="Fisher S."/>
            <person name="Foley C.D."/>
            <person name="Franke A."/>
            <person name="Friedrich D."/>
            <person name="Gadbois L."/>
            <person name="Gearin G."/>
            <person name="Gearin C.R."/>
            <person name="Giannoukos G."/>
            <person name="Goode T."/>
            <person name="Graham J."/>
            <person name="Grandbois E."/>
            <person name="Grewal S."/>
            <person name="Gyaltsen K."/>
            <person name="Hafez N."/>
            <person name="Hagos B."/>
            <person name="Hall J."/>
            <person name="Henson C."/>
            <person name="Hollinger A."/>
            <person name="Honan T."/>
            <person name="Huard M.D."/>
            <person name="Hughes L."/>
            <person name="Hurhula B."/>
            <person name="Husby M.E."/>
            <person name="Kamat A."/>
            <person name="Kanga B."/>
            <person name="Kashin S."/>
            <person name="Khazanovich D."/>
            <person name="Kisner P."/>
            <person name="Lance K."/>
            <person name="Lara M."/>
            <person name="Lee W."/>
            <person name="Lennon N."/>
            <person name="Letendre F."/>
            <person name="LeVine R."/>
            <person name="Lipovsky A."/>
            <person name="Liu X."/>
            <person name="Liu J."/>
            <person name="Liu S."/>
            <person name="Lokyitsang T."/>
            <person name="Lokyitsang Y."/>
            <person name="Lubonja R."/>
            <person name="Lui A."/>
            <person name="MacDonald P."/>
            <person name="Magnisalis V."/>
            <person name="Maru K."/>
            <person name="Matthews C."/>
            <person name="McCusker W."/>
            <person name="McDonough S."/>
            <person name="Mehta T."/>
            <person name="Meldrim J."/>
            <person name="Meneus L."/>
            <person name="Mihai O."/>
            <person name="Mihalev A."/>
            <person name="Mihova T."/>
            <person name="Mittelman R."/>
            <person name="Mlenga V."/>
            <person name="Montmayeur A."/>
            <person name="Mulrain L."/>
            <person name="Navidi A."/>
            <person name="Naylor J."/>
            <person name="Negash T."/>
            <person name="Nguyen T."/>
            <person name="Nguyen N."/>
            <person name="Nicol R."/>
            <person name="Norbu C."/>
            <person name="Norbu N."/>
            <person name="Novod N."/>
            <person name="O'Neill B."/>
            <person name="Osman S."/>
            <person name="Markiewicz E."/>
            <person name="Oyono O.L."/>
            <person name="Patti C."/>
            <person name="Phunkhang P."/>
            <person name="Pierre F."/>
            <person name="Priest M."/>
            <person name="Raghuraman S."/>
            <person name="Rege F."/>
            <person name="Reyes R."/>
            <person name="Rise C."/>
            <person name="Rogov P."/>
            <person name="Ross K."/>
            <person name="Ryan E."/>
            <person name="Settipalli S."/>
            <person name="Shea T."/>
            <person name="Sherpa N."/>
            <person name="Shi L."/>
            <person name="Shih D."/>
            <person name="Sparrow T."/>
            <person name="Spaulding J."/>
            <person name="Stalker J."/>
            <person name="Stange-Thomann N."/>
            <person name="Stavropoulos S."/>
            <person name="Stone C."/>
            <person name="Strader C."/>
            <person name="Tesfaye S."/>
            <person name="Thomson T."/>
            <person name="Thoulutsang Y."/>
            <person name="Thoulutsang D."/>
            <person name="Topham K."/>
            <person name="Topping I."/>
            <person name="Tsamla T."/>
            <person name="Vassiliev H."/>
            <person name="Vo A."/>
            <person name="Wangchuk T."/>
            <person name="Wangdi T."/>
            <person name="Weiand M."/>
            <person name="Wilkinson J."/>
            <person name="Wilson A."/>
            <person name="Yadav S."/>
            <person name="Young G."/>
            <person name="Yu Q."/>
            <person name="Zembek L."/>
            <person name="Zhong D."/>
            <person name="Zimmer A."/>
            <person name="Zwirko Z."/>
            <person name="Jaffe D.B."/>
            <person name="Alvarez P."/>
            <person name="Brockman W."/>
            <person name="Butler J."/>
            <person name="Chin C."/>
            <person name="Gnerre S."/>
            <person name="Grabherr M."/>
            <person name="Kleber M."/>
            <person name="Mauceli E."/>
            <person name="MacCallum I."/>
        </authorList>
    </citation>
    <scope>NUCLEOTIDE SEQUENCE [LARGE SCALE GENOMIC DNA]</scope>
    <source>
        <strain evidence="6">Tucson 15010-1051.87</strain>
    </source>
</reference>
<dbReference type="FunCoup" id="B4LZM2">
    <property type="interactions" value="57"/>
</dbReference>
<evidence type="ECO:0000313" key="5">
    <source>
        <dbReference type="EMBL" id="EDW67161.1"/>
    </source>
</evidence>
<evidence type="ECO:0000256" key="4">
    <source>
        <dbReference type="SAM" id="SignalP"/>
    </source>
</evidence>
<dbReference type="Gene3D" id="1.10.238.270">
    <property type="match status" value="1"/>
</dbReference>
<dbReference type="PANTHER" id="PTHR21066:SF15">
    <property type="entry name" value="GH25962P-RELATED"/>
    <property type="match status" value="1"/>
</dbReference>
<evidence type="ECO:0000313" key="6">
    <source>
        <dbReference type="Proteomes" id="UP000008792"/>
    </source>
</evidence>
<dbReference type="OrthoDB" id="8054259at2759"/>
<proteinExistence type="inferred from homology"/>
<gene>
    <name evidence="5" type="primary">Dvir\Obp85a</name>
    <name evidence="5" type="ORF">Dvir_GJ23239</name>
</gene>
<sequence length="206" mass="23401">MAMDGVIDVLPLAKLLLFIFANAEPELSCKEMRANATRLSASCCQLTRPSLDTGYADCRDSLKLPKDRHFTFAELYTINMCLEECNYIGSGYIDVDPPFRLDMGRVRQNLEHILPQPKATTVAFMFDAYAKCEAYRAQHAARFALHLPDIEFIEEKCNPFALHVTICVRIHAMQKCPKQFYSPSAQCHMAQTFFTKCVDDIETNLS</sequence>
<dbReference type="GO" id="GO:0005576">
    <property type="term" value="C:extracellular region"/>
    <property type="evidence" value="ECO:0007669"/>
    <property type="project" value="UniProtKB-SubCell"/>
</dbReference>
<feature type="chain" id="PRO_5002816941" evidence="4">
    <location>
        <begin position="24"/>
        <end position="206"/>
    </location>
</feature>
<dbReference type="AlphaFoldDB" id="B4LZM2"/>
<dbReference type="InParanoid" id="B4LZM2"/>
<keyword evidence="3" id="KW-0964">Secreted</keyword>
<dbReference type="Proteomes" id="UP000008792">
    <property type="component" value="Unassembled WGS sequence"/>
</dbReference>
<dbReference type="PANTHER" id="PTHR21066">
    <property type="entry name" value="ODORANT-BINDING PROTEIN 59A-RELATED"/>
    <property type="match status" value="1"/>
</dbReference>
<dbReference type="OMA" id="FIEEPCN"/>
<evidence type="ECO:0000256" key="2">
    <source>
        <dbReference type="ARBA" id="ARBA00008098"/>
    </source>
</evidence>
<dbReference type="eggNOG" id="ENOG502T71B">
    <property type="taxonomic scope" value="Eukaryota"/>
</dbReference>
<name>B4LZM2_DROVI</name>
<dbReference type="InterPro" id="IPR052295">
    <property type="entry name" value="Odorant-binding_protein"/>
</dbReference>